<accession>A0ABY9WT02</accession>
<evidence type="ECO:0000313" key="2">
    <source>
        <dbReference type="Proteomes" id="UP001611383"/>
    </source>
</evidence>
<gene>
    <name evidence="1" type="ORF">F0U60_24410</name>
</gene>
<protein>
    <recommendedName>
        <fullName evidence="3">Lipoprotein</fullName>
    </recommendedName>
</protein>
<dbReference type="Pfam" id="PF19806">
    <property type="entry name" value="DUF6289"/>
    <property type="match status" value="1"/>
</dbReference>
<sequence>MKNAMWAAGLSLTMGLMVGCGGVADETTQESSNLETRQDAIPDCSGGDYYTMYFSDATYTTQIGGWGCHCGAFASWGKTSNYSRISVDCE</sequence>
<evidence type="ECO:0008006" key="3">
    <source>
        <dbReference type="Google" id="ProtNLM"/>
    </source>
</evidence>
<proteinExistence type="predicted"/>
<dbReference type="EMBL" id="CP043494">
    <property type="protein sequence ID" value="WNG46919.1"/>
    <property type="molecule type" value="Genomic_DNA"/>
</dbReference>
<dbReference type="Proteomes" id="UP001611383">
    <property type="component" value="Chromosome"/>
</dbReference>
<name>A0ABY9WT02_9BACT</name>
<dbReference type="RefSeq" id="WP_395823795.1">
    <property type="nucleotide sequence ID" value="NZ_CP043494.1"/>
</dbReference>
<reference evidence="1 2" key="1">
    <citation type="submission" date="2019-08" db="EMBL/GenBank/DDBJ databases">
        <title>Archangium and Cystobacter genomes.</title>
        <authorList>
            <person name="Chen I.-C.K."/>
            <person name="Wielgoss S."/>
        </authorList>
    </citation>
    <scope>NUCLEOTIDE SEQUENCE [LARGE SCALE GENOMIC DNA]</scope>
    <source>
        <strain evidence="1 2">Cbm 6</strain>
    </source>
</reference>
<dbReference type="InterPro" id="IPR046256">
    <property type="entry name" value="DUF6289"/>
</dbReference>
<keyword evidence="2" id="KW-1185">Reference proteome</keyword>
<organism evidence="1 2">
    <name type="scientific">Archangium minus</name>
    <dbReference type="NCBI Taxonomy" id="83450"/>
    <lineage>
        <taxon>Bacteria</taxon>
        <taxon>Pseudomonadati</taxon>
        <taxon>Myxococcota</taxon>
        <taxon>Myxococcia</taxon>
        <taxon>Myxococcales</taxon>
        <taxon>Cystobacterineae</taxon>
        <taxon>Archangiaceae</taxon>
        <taxon>Archangium</taxon>
    </lineage>
</organism>
<dbReference type="PROSITE" id="PS51257">
    <property type="entry name" value="PROKAR_LIPOPROTEIN"/>
    <property type="match status" value="1"/>
</dbReference>
<evidence type="ECO:0000313" key="1">
    <source>
        <dbReference type="EMBL" id="WNG46919.1"/>
    </source>
</evidence>